<evidence type="ECO:0008006" key="4">
    <source>
        <dbReference type="Google" id="ProtNLM"/>
    </source>
</evidence>
<protein>
    <recommendedName>
        <fullName evidence="4">Plastocyanin-like domain-containing protein</fullName>
    </recommendedName>
</protein>
<reference evidence="3" key="1">
    <citation type="journal article" date="2021" name="BMC Genomics">
        <title>Chromosome-level genome assembly and manually-curated proteome of model necrotroph Parastagonospora nodorum Sn15 reveals a genome-wide trove of candidate effector homologs, and redundancy of virulence-related functions within an accessory chromosome.</title>
        <authorList>
            <person name="Bertazzoni S."/>
            <person name="Jones D.A.B."/>
            <person name="Phan H.T."/>
            <person name="Tan K.-C."/>
            <person name="Hane J.K."/>
        </authorList>
    </citation>
    <scope>NUCLEOTIDE SEQUENCE [LARGE SCALE GENOMIC DNA]</scope>
    <source>
        <strain evidence="3">SN15 / ATCC MYA-4574 / FGSC 10173)</strain>
    </source>
</reference>
<dbReference type="Proteomes" id="UP000663193">
    <property type="component" value="Chromosome 4"/>
</dbReference>
<feature type="chain" id="PRO_5034248532" description="Plastocyanin-like domain-containing protein" evidence="1">
    <location>
        <begin position="18"/>
        <end position="217"/>
    </location>
</feature>
<sequence length="217" mass="23423">MLALLATLLSLLPLSHSHPTTTDGIGPEETWTIPRLDMHMMSSNTGLPGNTWPPSAHFNSTISFDVTMPVHNLTFPSNPSNNITTTCTASFANGTLPSGRNFCNPPGPTEILWFEMSTIDGLGPRRPELAFSLHFHGALEWDGGRVAMTWFDGYRHITANNASEESGFLTCLEGRPLDGLRCGIGSYLSRREALTVNVVRIGGPPMNGTVGGEGRSQ</sequence>
<keyword evidence="3" id="KW-1185">Reference proteome</keyword>
<evidence type="ECO:0000313" key="3">
    <source>
        <dbReference type="Proteomes" id="UP000663193"/>
    </source>
</evidence>
<dbReference type="VEuPathDB" id="FungiDB:JI435_074250"/>
<dbReference type="OrthoDB" id="3922703at2759"/>
<dbReference type="EMBL" id="CP069026">
    <property type="protein sequence ID" value="QRC94150.1"/>
    <property type="molecule type" value="Genomic_DNA"/>
</dbReference>
<dbReference type="AlphaFoldDB" id="A0A7U2EW06"/>
<keyword evidence="1" id="KW-0732">Signal</keyword>
<dbReference type="OMA" id="MASWENG"/>
<accession>A0A7U2EW06</accession>
<organism evidence="2 3">
    <name type="scientific">Phaeosphaeria nodorum (strain SN15 / ATCC MYA-4574 / FGSC 10173)</name>
    <name type="common">Glume blotch fungus</name>
    <name type="synonym">Parastagonospora nodorum</name>
    <dbReference type="NCBI Taxonomy" id="321614"/>
    <lineage>
        <taxon>Eukaryota</taxon>
        <taxon>Fungi</taxon>
        <taxon>Dikarya</taxon>
        <taxon>Ascomycota</taxon>
        <taxon>Pezizomycotina</taxon>
        <taxon>Dothideomycetes</taxon>
        <taxon>Pleosporomycetidae</taxon>
        <taxon>Pleosporales</taxon>
        <taxon>Pleosporineae</taxon>
        <taxon>Phaeosphaeriaceae</taxon>
        <taxon>Parastagonospora</taxon>
    </lineage>
</organism>
<name>A0A7U2EW06_PHANO</name>
<proteinExistence type="predicted"/>
<dbReference type="RefSeq" id="XP_001797758.1">
    <property type="nucleotide sequence ID" value="XM_001797706.1"/>
</dbReference>
<evidence type="ECO:0000313" key="2">
    <source>
        <dbReference type="EMBL" id="QRC94150.1"/>
    </source>
</evidence>
<dbReference type="KEGG" id="pno:SNOG_07425"/>
<feature type="signal peptide" evidence="1">
    <location>
        <begin position="1"/>
        <end position="17"/>
    </location>
</feature>
<evidence type="ECO:0000256" key="1">
    <source>
        <dbReference type="SAM" id="SignalP"/>
    </source>
</evidence>
<gene>
    <name evidence="2" type="ORF">JI435_074250</name>
</gene>